<evidence type="ECO:0000313" key="3">
    <source>
        <dbReference type="Proteomes" id="UP001519306"/>
    </source>
</evidence>
<dbReference type="RefSeq" id="WP_210061369.1">
    <property type="nucleotide sequence ID" value="NZ_JAGGLJ010000013.1"/>
</dbReference>
<evidence type="ECO:0000259" key="1">
    <source>
        <dbReference type="PROSITE" id="PS51742"/>
    </source>
</evidence>
<dbReference type="PANTHER" id="PTHR34988">
    <property type="entry name" value="PROTEIN, PUTATIVE-RELATED"/>
    <property type="match status" value="1"/>
</dbReference>
<keyword evidence="3" id="KW-1185">Reference proteome</keyword>
<dbReference type="Gene3D" id="3.30.1330.80">
    <property type="entry name" value="Hypothetical protein, similar to alpha- acetolactate decarboxylase, domain 2"/>
    <property type="match status" value="1"/>
</dbReference>
<name>A0ABS4KDI0_9FIRM</name>
<dbReference type="PIRSF" id="PIRSF016702">
    <property type="entry name" value="DNA_bp_PD1"/>
    <property type="match status" value="1"/>
</dbReference>
<comment type="caution">
    <text evidence="2">The sequence shown here is derived from an EMBL/GenBank/DDBJ whole genome shotgun (WGS) entry which is preliminary data.</text>
</comment>
<dbReference type="EMBL" id="JAGGLJ010000013">
    <property type="protein sequence ID" value="MBP2025820.1"/>
    <property type="molecule type" value="Genomic_DNA"/>
</dbReference>
<dbReference type="InterPro" id="IPR025707">
    <property type="entry name" value="DNA_bp_PD1"/>
</dbReference>
<sequence length="140" mass="15654">MEGKVFKDKAVLRIDKGEEVIESVLKFAEKENIKLGSITGIGASDDIVVGLFNTDTKKYEHNTYNNDYYEVTNFSGNLTMLGDKHYAHMHITFSDGNQKTFGGHLDKCVISGACELFIDIVDGNINRQKDENVGLNVLKF</sequence>
<dbReference type="PANTHER" id="PTHR34988:SF1">
    <property type="entry name" value="DNA-BINDING PROTEIN"/>
    <property type="match status" value="1"/>
</dbReference>
<dbReference type="Pfam" id="PF03479">
    <property type="entry name" value="PCC"/>
    <property type="match status" value="1"/>
</dbReference>
<organism evidence="2 3">
    <name type="scientific">Peptoniphilus stercorisuis</name>
    <dbReference type="NCBI Taxonomy" id="1436965"/>
    <lineage>
        <taxon>Bacteria</taxon>
        <taxon>Bacillati</taxon>
        <taxon>Bacillota</taxon>
        <taxon>Tissierellia</taxon>
        <taxon>Tissierellales</taxon>
        <taxon>Peptoniphilaceae</taxon>
        <taxon>Peptoniphilus</taxon>
    </lineage>
</organism>
<dbReference type="SUPFAM" id="SSF117856">
    <property type="entry name" value="AF0104/ALDC/Ptd012-like"/>
    <property type="match status" value="1"/>
</dbReference>
<reference evidence="2 3" key="1">
    <citation type="submission" date="2021-03" db="EMBL/GenBank/DDBJ databases">
        <title>Genomic Encyclopedia of Type Strains, Phase IV (KMG-IV): sequencing the most valuable type-strain genomes for metagenomic binning, comparative biology and taxonomic classification.</title>
        <authorList>
            <person name="Goeker M."/>
        </authorList>
    </citation>
    <scope>NUCLEOTIDE SEQUENCE [LARGE SCALE GENOMIC DNA]</scope>
    <source>
        <strain evidence="2 3">DSM 27563</strain>
    </source>
</reference>
<evidence type="ECO:0000313" key="2">
    <source>
        <dbReference type="EMBL" id="MBP2025820.1"/>
    </source>
</evidence>
<gene>
    <name evidence="2" type="ORF">J2Z71_001369</name>
</gene>
<protein>
    <submittedName>
        <fullName evidence="2">DNA-binding protein with PD1-like motif</fullName>
    </submittedName>
</protein>
<dbReference type="CDD" id="cd11378">
    <property type="entry name" value="DUF296"/>
    <property type="match status" value="1"/>
</dbReference>
<feature type="domain" description="PPC" evidence="1">
    <location>
        <begin position="3"/>
        <end position="140"/>
    </location>
</feature>
<proteinExistence type="predicted"/>
<dbReference type="InterPro" id="IPR005175">
    <property type="entry name" value="PPC_dom"/>
</dbReference>
<dbReference type="PROSITE" id="PS51742">
    <property type="entry name" value="PPC"/>
    <property type="match status" value="1"/>
</dbReference>
<dbReference type="Proteomes" id="UP001519306">
    <property type="component" value="Unassembled WGS sequence"/>
</dbReference>
<accession>A0ABS4KDI0</accession>